<dbReference type="GO" id="GO:0002151">
    <property type="term" value="F:G-quadruplex RNA binding"/>
    <property type="evidence" value="ECO:0007669"/>
    <property type="project" value="TreeGrafter"/>
</dbReference>
<comment type="caution">
    <text evidence="1">The sequence shown here is derived from an EMBL/GenBank/DDBJ whole genome shotgun (WGS) entry which is preliminary data.</text>
</comment>
<dbReference type="PANTHER" id="PTHR10528:SF18">
    <property type="entry name" value="AF4_FMR2 FAMILY MEMBER 2"/>
    <property type="match status" value="1"/>
</dbReference>
<dbReference type="Proteomes" id="UP000314294">
    <property type="component" value="Unassembled WGS sequence"/>
</dbReference>
<proteinExistence type="predicted"/>
<accession>A0A4Z2H3G1</accession>
<organism evidence="1 2">
    <name type="scientific">Liparis tanakae</name>
    <name type="common">Tanaka's snailfish</name>
    <dbReference type="NCBI Taxonomy" id="230148"/>
    <lineage>
        <taxon>Eukaryota</taxon>
        <taxon>Metazoa</taxon>
        <taxon>Chordata</taxon>
        <taxon>Craniata</taxon>
        <taxon>Vertebrata</taxon>
        <taxon>Euteleostomi</taxon>
        <taxon>Actinopterygii</taxon>
        <taxon>Neopterygii</taxon>
        <taxon>Teleostei</taxon>
        <taxon>Neoteleostei</taxon>
        <taxon>Acanthomorphata</taxon>
        <taxon>Eupercaria</taxon>
        <taxon>Perciformes</taxon>
        <taxon>Cottioidei</taxon>
        <taxon>Cottales</taxon>
        <taxon>Liparidae</taxon>
        <taxon>Liparis</taxon>
    </lineage>
</organism>
<dbReference type="InterPro" id="IPR007797">
    <property type="entry name" value="AF4/FMR2"/>
</dbReference>
<evidence type="ECO:0000313" key="1">
    <source>
        <dbReference type="EMBL" id="TNN59412.1"/>
    </source>
</evidence>
<protein>
    <submittedName>
        <fullName evidence="1">AF4/FMR2 family member 1</fullName>
    </submittedName>
</protein>
<reference evidence="1 2" key="1">
    <citation type="submission" date="2019-03" db="EMBL/GenBank/DDBJ databases">
        <title>First draft genome of Liparis tanakae, snailfish: a comprehensive survey of snailfish specific genes.</title>
        <authorList>
            <person name="Kim W."/>
            <person name="Song I."/>
            <person name="Jeong J.-H."/>
            <person name="Kim D."/>
            <person name="Kim S."/>
            <person name="Ryu S."/>
            <person name="Song J.Y."/>
            <person name="Lee S.K."/>
        </authorList>
    </citation>
    <scope>NUCLEOTIDE SEQUENCE [LARGE SCALE GENOMIC DNA]</scope>
    <source>
        <tissue evidence="1">Muscle</tissue>
    </source>
</reference>
<dbReference type="OrthoDB" id="8958290at2759"/>
<dbReference type="EMBL" id="SRLO01000356">
    <property type="protein sequence ID" value="TNN59412.1"/>
    <property type="molecule type" value="Genomic_DNA"/>
</dbReference>
<dbReference type="PANTHER" id="PTHR10528">
    <property type="entry name" value="AF4/FMR2 FAMILY MEMBER"/>
    <property type="match status" value="1"/>
</dbReference>
<sequence length="168" mass="18909">MRVFKRCCWYLVSDQVSLPNDSSCVEEILRPCQVERSGSSECEEMTHSWPPPLTAIHTPGKADQTKFPIPNKPPLLHSEEPGGGIHGRGQIGVDLGERVSMASRLWERPLRMYVAERKKCGTLVEFEERAWRKISLFAEEVSTPGMHRNPPVTFGMGAFSSNHEAQCE</sequence>
<dbReference type="AlphaFoldDB" id="A0A4Z2H3G1"/>
<name>A0A4Z2H3G1_9TELE</name>
<keyword evidence="2" id="KW-1185">Reference proteome</keyword>
<dbReference type="GO" id="GO:0016607">
    <property type="term" value="C:nuclear speck"/>
    <property type="evidence" value="ECO:0007669"/>
    <property type="project" value="TreeGrafter"/>
</dbReference>
<dbReference type="GO" id="GO:0043484">
    <property type="term" value="P:regulation of RNA splicing"/>
    <property type="evidence" value="ECO:0007669"/>
    <property type="project" value="TreeGrafter"/>
</dbReference>
<dbReference type="Pfam" id="PF05110">
    <property type="entry name" value="AF-4"/>
    <property type="match status" value="1"/>
</dbReference>
<gene>
    <name evidence="1" type="primary">Aff1_0</name>
    <name evidence="1" type="ORF">EYF80_030327</name>
</gene>
<evidence type="ECO:0000313" key="2">
    <source>
        <dbReference type="Proteomes" id="UP000314294"/>
    </source>
</evidence>